<name>A0A2R5GAR6_9STRA</name>
<feature type="compositionally biased region" description="Basic and acidic residues" evidence="1">
    <location>
        <begin position="143"/>
        <end position="152"/>
    </location>
</feature>
<dbReference type="SUPFAM" id="SSF55331">
    <property type="entry name" value="Tautomerase/MIF"/>
    <property type="match status" value="1"/>
</dbReference>
<dbReference type="Pfam" id="PF14552">
    <property type="entry name" value="Tautomerase_2"/>
    <property type="match status" value="1"/>
</dbReference>
<comment type="caution">
    <text evidence="2">The sequence shown here is derived from an EMBL/GenBank/DDBJ whole genome shotgun (WGS) entry which is preliminary data.</text>
</comment>
<dbReference type="PANTHER" id="PTHR38460:SF1">
    <property type="entry name" value="TAUTOMERASE YOLI-RELATED"/>
    <property type="match status" value="1"/>
</dbReference>
<dbReference type="EMBL" id="BEYU01000014">
    <property type="protein sequence ID" value="GBG25643.1"/>
    <property type="molecule type" value="Genomic_DNA"/>
</dbReference>
<organism evidence="2 3">
    <name type="scientific">Hondaea fermentalgiana</name>
    <dbReference type="NCBI Taxonomy" id="2315210"/>
    <lineage>
        <taxon>Eukaryota</taxon>
        <taxon>Sar</taxon>
        <taxon>Stramenopiles</taxon>
        <taxon>Bigyra</taxon>
        <taxon>Labyrinthulomycetes</taxon>
        <taxon>Thraustochytrida</taxon>
        <taxon>Thraustochytriidae</taxon>
        <taxon>Hondaea</taxon>
    </lineage>
</organism>
<feature type="compositionally biased region" description="Polar residues" evidence="1">
    <location>
        <begin position="335"/>
        <end position="349"/>
    </location>
</feature>
<accession>A0A2R5GAR6</accession>
<evidence type="ECO:0000313" key="2">
    <source>
        <dbReference type="EMBL" id="GBG25643.1"/>
    </source>
</evidence>
<protein>
    <recommendedName>
        <fullName evidence="4">Tautomerase</fullName>
    </recommendedName>
</protein>
<evidence type="ECO:0000313" key="3">
    <source>
        <dbReference type="Proteomes" id="UP000241890"/>
    </source>
</evidence>
<dbReference type="Gene3D" id="3.30.429.10">
    <property type="entry name" value="Macrophage Migration Inhibitory Factor"/>
    <property type="match status" value="1"/>
</dbReference>
<evidence type="ECO:0000256" key="1">
    <source>
        <dbReference type="SAM" id="MobiDB-lite"/>
    </source>
</evidence>
<dbReference type="InterPro" id="IPR037479">
    <property type="entry name" value="Tauto_MSAD"/>
</dbReference>
<keyword evidence="3" id="KW-1185">Reference proteome</keyword>
<evidence type="ECO:0008006" key="4">
    <source>
        <dbReference type="Google" id="ProtNLM"/>
    </source>
</evidence>
<dbReference type="InterPro" id="IPR014347">
    <property type="entry name" value="Tautomerase/MIF_sf"/>
</dbReference>
<dbReference type="Proteomes" id="UP000241890">
    <property type="component" value="Unassembled WGS sequence"/>
</dbReference>
<sequence length="399" mass="44303">MTVRIFIRQEGLDQRRGVISDAIHSAMQEAINLPADEKRHLFVPFTAENLIVSEGRSGNYMLVEILLVAGRTDADKERLITAVFTNLKGAGFAVAHIEVIIVEAPLASWGFRGRHGPSAVLDYLPPAERAAKRSLAESFQLESRADQQHVPDKSQSPQQQHQQQSQQPQTQQQQQQSPRSNDLSGKVRNSGHRHAREFWNLGQFRSIRSTAESQHHKPSSSGATAKVRRCIVCCETCKAGSIHHRRGYKTKFGCYTCAQTAAAAVHESVKDALILPLCQIPRFRQFGEERTCFAIHHSGDPYPDLACTRQEKPRVIPPLFSYAKRTKTNKDPVETNESSTSAPQQRQQLSSDKSSASRSDDDADRNDGNGETNGGQDEVRAPMVHDKGAHVDMPSPENS</sequence>
<feature type="region of interest" description="Disordered" evidence="1">
    <location>
        <begin position="134"/>
        <end position="190"/>
    </location>
</feature>
<feature type="region of interest" description="Disordered" evidence="1">
    <location>
        <begin position="318"/>
        <end position="399"/>
    </location>
</feature>
<feature type="compositionally biased region" description="Basic and acidic residues" evidence="1">
    <location>
        <begin position="377"/>
        <end position="390"/>
    </location>
</feature>
<dbReference type="PANTHER" id="PTHR38460">
    <property type="entry name" value="TAUTOMERASE YOLI-RELATED"/>
    <property type="match status" value="1"/>
</dbReference>
<proteinExistence type="predicted"/>
<dbReference type="InParanoid" id="A0A2R5GAR6"/>
<gene>
    <name evidence="2" type="ORF">FCC1311_018622</name>
</gene>
<dbReference type="AlphaFoldDB" id="A0A2R5GAR6"/>
<feature type="compositionally biased region" description="Low complexity" evidence="1">
    <location>
        <begin position="154"/>
        <end position="178"/>
    </location>
</feature>
<reference evidence="2 3" key="1">
    <citation type="submission" date="2017-12" db="EMBL/GenBank/DDBJ databases">
        <title>Sequencing, de novo assembly and annotation of complete genome of a new Thraustochytrid species, strain FCC1311.</title>
        <authorList>
            <person name="Sedici K."/>
            <person name="Godart F."/>
            <person name="Aiese Cigliano R."/>
            <person name="Sanseverino W."/>
            <person name="Barakat M."/>
            <person name="Ortet P."/>
            <person name="Marechal E."/>
            <person name="Cagnac O."/>
            <person name="Amato A."/>
        </authorList>
    </citation>
    <scope>NUCLEOTIDE SEQUENCE [LARGE SCALE GENOMIC DNA]</scope>
</reference>